<dbReference type="InterPro" id="IPR052552">
    <property type="entry name" value="YeaO-like"/>
</dbReference>
<dbReference type="PANTHER" id="PTHR36849">
    <property type="entry name" value="CYTOPLASMIC PROTEIN-RELATED"/>
    <property type="match status" value="1"/>
</dbReference>
<dbReference type="RefSeq" id="WP_191764518.1">
    <property type="nucleotide sequence ID" value="NZ_JACSPM010000001.1"/>
</dbReference>
<keyword evidence="2" id="KW-1185">Reference proteome</keyword>
<evidence type="ECO:0000313" key="2">
    <source>
        <dbReference type="Proteomes" id="UP000602532"/>
    </source>
</evidence>
<comment type="caution">
    <text evidence="1">The sequence shown here is derived from an EMBL/GenBank/DDBJ whole genome shotgun (WGS) entry which is preliminary data.</text>
</comment>
<accession>A0ABR8X0J5</accession>
<proteinExistence type="predicted"/>
<reference evidence="1 2" key="1">
    <citation type="submission" date="2020-08" db="EMBL/GenBank/DDBJ databases">
        <title>A Genomic Blueprint of the Chicken Gut Microbiome.</title>
        <authorList>
            <person name="Gilroy R."/>
            <person name="Ravi A."/>
            <person name="Getino M."/>
            <person name="Pursley I."/>
            <person name="Horton D.L."/>
            <person name="Alikhan N.-F."/>
            <person name="Baker D."/>
            <person name="Gharbi K."/>
            <person name="Hall N."/>
            <person name="Watson M."/>
            <person name="Adriaenssens E.M."/>
            <person name="Foster-Nyarko E."/>
            <person name="Jarju S."/>
            <person name="Secka A."/>
            <person name="Antonio M."/>
            <person name="Oren A."/>
            <person name="Chaudhuri R."/>
            <person name="La Ragione R.M."/>
            <person name="Hildebrand F."/>
            <person name="Pallen M.J."/>
        </authorList>
    </citation>
    <scope>NUCLEOTIDE SEQUENCE [LARGE SCALE GENOMIC DNA]</scope>
    <source>
        <strain evidence="1 2">Sa1CUA4</strain>
    </source>
</reference>
<gene>
    <name evidence="1" type="ORF">H9622_04185</name>
</gene>
<name>A0ABR8X0J5_9MICO</name>
<dbReference type="Proteomes" id="UP000602532">
    <property type="component" value="Unassembled WGS sequence"/>
</dbReference>
<dbReference type="Pfam" id="PF22752">
    <property type="entry name" value="DUF488-N3i"/>
    <property type="match status" value="1"/>
</dbReference>
<organism evidence="1 2">
    <name type="scientific">Microbacterium gallinarum</name>
    <dbReference type="NCBI Taxonomy" id="2762209"/>
    <lineage>
        <taxon>Bacteria</taxon>
        <taxon>Bacillati</taxon>
        <taxon>Actinomycetota</taxon>
        <taxon>Actinomycetes</taxon>
        <taxon>Micrococcales</taxon>
        <taxon>Microbacteriaceae</taxon>
        <taxon>Microbacterium</taxon>
    </lineage>
</organism>
<dbReference type="PANTHER" id="PTHR36849:SF1">
    <property type="entry name" value="CYTOPLASMIC PROTEIN"/>
    <property type="match status" value="1"/>
</dbReference>
<evidence type="ECO:0000313" key="1">
    <source>
        <dbReference type="EMBL" id="MBD8022788.1"/>
    </source>
</evidence>
<protein>
    <submittedName>
        <fullName evidence="1">DUF488 family protein</fullName>
    </submittedName>
</protein>
<sequence length="114" mass="12741">MAVKLKRVYDDPSPDDGYRVLVDRLWPRGLTKERAAVDSWAKDAAPSAELRRAYHQGDLPWEEFEAAYRRELTGNPAVAALRAELAARPTSTLLFSVNDALRNHAVILLDVLGL</sequence>
<dbReference type="EMBL" id="JACSPM010000001">
    <property type="protein sequence ID" value="MBD8022788.1"/>
    <property type="molecule type" value="Genomic_DNA"/>
</dbReference>